<dbReference type="Proteomes" id="UP000249254">
    <property type="component" value="Unassembled WGS sequence"/>
</dbReference>
<gene>
    <name evidence="2" type="ORF">DJ017_13190</name>
</gene>
<evidence type="ECO:0000313" key="2">
    <source>
        <dbReference type="EMBL" id="RAK55400.1"/>
    </source>
</evidence>
<evidence type="ECO:0000313" key="3">
    <source>
        <dbReference type="Proteomes" id="UP000249254"/>
    </source>
</evidence>
<dbReference type="EMBL" id="QFYQ01000001">
    <property type="protein sequence ID" value="RAK55400.1"/>
    <property type="molecule type" value="Genomic_DNA"/>
</dbReference>
<feature type="transmembrane region" description="Helical" evidence="1">
    <location>
        <begin position="361"/>
        <end position="377"/>
    </location>
</feature>
<evidence type="ECO:0000256" key="1">
    <source>
        <dbReference type="SAM" id="Phobius"/>
    </source>
</evidence>
<dbReference type="AlphaFoldDB" id="A0A328AKN9"/>
<keyword evidence="1" id="KW-1133">Transmembrane helix</keyword>
<keyword evidence="1" id="KW-0812">Transmembrane</keyword>
<accession>A0A328AKN9</accession>
<reference evidence="3" key="1">
    <citation type="submission" date="2018-05" db="EMBL/GenBank/DDBJ databases">
        <authorList>
            <person name="Li X."/>
        </authorList>
    </citation>
    <scope>NUCLEOTIDE SEQUENCE [LARGE SCALE GENOMIC DNA]</scope>
    <source>
        <strain evidence="3">LX32</strain>
    </source>
</reference>
<proteinExistence type="predicted"/>
<feature type="transmembrane region" description="Helical" evidence="1">
    <location>
        <begin position="411"/>
        <end position="431"/>
    </location>
</feature>
<sequence length="437" mass="46614">MSAGLAALATALACWPAWPGYMSYDSLLAWSQSIDGVKTAVWPPLHAYLFALSRSAHAGTWGLFLAQTFLLFLGANLALSLVSRRTGGAVALMLLFMLSFLWITPQLGILQTQWRDVTTASFAVLGLGLWLTGARMRSLAVVVLAALAFGAAAALRYNSLPLIAFVLALMAWKPFLTDRGQGGAARGFAVAAIGVGLLLAWGSTQWRLPDLRRLPAGHNAMVTEQFDLIGISACAGQNLLPAQMTGGRPVPAAQIRAGYDPRHLNLSLRQAHLAKLAPSDANAGLVGAAWRGAAASHPACYLRHREAVFEEQMGLKPDHLYYPTHGAIDPNPYGLALAHPRAAAWLNGKIISGALPTWRRAYWLYLLALPLALVAGWRNRAQAPLLAALVAGAYVYAGLLFLAGPAADARYIFPSNLFCVLAILMSLAALLPRRVGG</sequence>
<dbReference type="RefSeq" id="WP_111529148.1">
    <property type="nucleotide sequence ID" value="NZ_JBHRSG010000003.1"/>
</dbReference>
<keyword evidence="1" id="KW-0472">Membrane</keyword>
<feature type="transmembrane region" description="Helical" evidence="1">
    <location>
        <begin position="89"/>
        <end position="108"/>
    </location>
</feature>
<feature type="transmembrane region" description="Helical" evidence="1">
    <location>
        <begin position="61"/>
        <end position="82"/>
    </location>
</feature>
<feature type="transmembrane region" description="Helical" evidence="1">
    <location>
        <begin position="139"/>
        <end position="172"/>
    </location>
</feature>
<organism evidence="2 3">
    <name type="scientific">Phenylobacterium soli</name>
    <dbReference type="NCBI Taxonomy" id="2170551"/>
    <lineage>
        <taxon>Bacteria</taxon>
        <taxon>Pseudomonadati</taxon>
        <taxon>Pseudomonadota</taxon>
        <taxon>Alphaproteobacteria</taxon>
        <taxon>Caulobacterales</taxon>
        <taxon>Caulobacteraceae</taxon>
        <taxon>Phenylobacterium</taxon>
    </lineage>
</organism>
<comment type="caution">
    <text evidence="2">The sequence shown here is derived from an EMBL/GenBank/DDBJ whole genome shotgun (WGS) entry which is preliminary data.</text>
</comment>
<dbReference type="OrthoDB" id="8479255at2"/>
<name>A0A328AKN9_9CAUL</name>
<feature type="transmembrane region" description="Helical" evidence="1">
    <location>
        <begin position="114"/>
        <end position="132"/>
    </location>
</feature>
<protein>
    <recommendedName>
        <fullName evidence="4">Glycosyltransferase RgtA/B/C/D-like domain-containing protein</fullName>
    </recommendedName>
</protein>
<feature type="transmembrane region" description="Helical" evidence="1">
    <location>
        <begin position="184"/>
        <end position="203"/>
    </location>
</feature>
<evidence type="ECO:0008006" key="4">
    <source>
        <dbReference type="Google" id="ProtNLM"/>
    </source>
</evidence>
<feature type="transmembrane region" description="Helical" evidence="1">
    <location>
        <begin position="383"/>
        <end position="404"/>
    </location>
</feature>
<keyword evidence="3" id="KW-1185">Reference proteome</keyword>